<evidence type="ECO:0000313" key="5">
    <source>
        <dbReference type="Proteomes" id="UP000827889"/>
    </source>
</evidence>
<dbReference type="Proteomes" id="UP000827889">
    <property type="component" value="Chromosome 5"/>
</dbReference>
<dbReference type="PANTHER" id="PTHR11926">
    <property type="entry name" value="GLUCOSYL/GLUCURONOSYL TRANSFERASES"/>
    <property type="match status" value="1"/>
</dbReference>
<dbReference type="SUPFAM" id="SSF53756">
    <property type="entry name" value="UDP-Glycosyltransferase/glycogen phosphorylase"/>
    <property type="match status" value="1"/>
</dbReference>
<dbReference type="RefSeq" id="XP_048135333.1">
    <property type="nucleotide sequence ID" value="XM_048279376.1"/>
</dbReference>
<keyword evidence="5" id="KW-1185">Reference proteome</keyword>
<dbReference type="Pfam" id="PF00201">
    <property type="entry name" value="UDPGT"/>
    <property type="match status" value="1"/>
</dbReference>
<dbReference type="CDD" id="cd03784">
    <property type="entry name" value="GT1_Gtf-like"/>
    <property type="match status" value="1"/>
</dbReference>
<name>A0ABM3HFE0_9MYRT</name>
<feature type="coiled-coil region" evidence="4">
    <location>
        <begin position="405"/>
        <end position="432"/>
    </location>
</feature>
<organism evidence="5 6">
    <name type="scientific">Rhodamnia argentea</name>
    <dbReference type="NCBI Taxonomy" id="178133"/>
    <lineage>
        <taxon>Eukaryota</taxon>
        <taxon>Viridiplantae</taxon>
        <taxon>Streptophyta</taxon>
        <taxon>Embryophyta</taxon>
        <taxon>Tracheophyta</taxon>
        <taxon>Spermatophyta</taxon>
        <taxon>Magnoliopsida</taxon>
        <taxon>eudicotyledons</taxon>
        <taxon>Gunneridae</taxon>
        <taxon>Pentapetalae</taxon>
        <taxon>rosids</taxon>
        <taxon>malvids</taxon>
        <taxon>Myrtales</taxon>
        <taxon>Myrtaceae</taxon>
        <taxon>Myrtoideae</taxon>
        <taxon>Myrteae</taxon>
        <taxon>Australasian group</taxon>
        <taxon>Rhodamnia</taxon>
    </lineage>
</organism>
<accession>A0ABM3HFE0</accession>
<sequence>MNQRNNRRLVLFPVPFQGHINPMLQLAQILHNRGFSITILHTDLNAPDPSSHPHFAFRSIGDGLGQSEVSTSDLVRLMALINARCAAPFEERLREEASSPDTPITCLIVDALFGFTRDVAERAGVRRMVLRTGGATSLRVFARFRLLRERGYLPIEVSECRLEDPVAEFPPLQVKDLPGINTAEPKQLDQLLSDMIEGLRDSAGVILNTFEDLEQPALSLLRQEYPIAIFPIGPFHKCSSSSSGSLLAEDQSCISWLDKQAPNSVVYVSFGSIAAVSESEYSEIALGLADSQQPFLWVVRPGSVHGSEALEKLPSCFLAALEERGKIVTWAPQQEVLAHRAVGAFWTHNGWNSTLESISEGVPMICMPCFSDQKVNARFVSDVWRVGLHLNNGLERRKIAEAIRKLLVEKEREEVRERAAQLKEKADSCLRQGGSSFRSLDGLANHILASESFVFGSNESSA</sequence>
<evidence type="ECO:0000256" key="1">
    <source>
        <dbReference type="ARBA" id="ARBA00009995"/>
    </source>
</evidence>
<reference evidence="6" key="1">
    <citation type="submission" date="2025-08" db="UniProtKB">
        <authorList>
            <consortium name="RefSeq"/>
        </authorList>
    </citation>
    <scope>IDENTIFICATION</scope>
    <source>
        <tissue evidence="6">Leaf</tissue>
    </source>
</reference>
<keyword evidence="3" id="KW-0808">Transferase</keyword>
<proteinExistence type="inferred from homology"/>
<dbReference type="GeneID" id="115743782"/>
<dbReference type="Gene3D" id="3.40.50.2000">
    <property type="entry name" value="Glycogen Phosphorylase B"/>
    <property type="match status" value="2"/>
</dbReference>
<evidence type="ECO:0000256" key="4">
    <source>
        <dbReference type="SAM" id="Coils"/>
    </source>
</evidence>
<evidence type="ECO:0000313" key="6">
    <source>
        <dbReference type="RefSeq" id="XP_048135333.1"/>
    </source>
</evidence>
<evidence type="ECO:0000256" key="2">
    <source>
        <dbReference type="ARBA" id="ARBA00022676"/>
    </source>
</evidence>
<dbReference type="InterPro" id="IPR002213">
    <property type="entry name" value="UDP_glucos_trans"/>
</dbReference>
<comment type="similarity">
    <text evidence="1">Belongs to the UDP-glycosyltransferase family.</text>
</comment>
<gene>
    <name evidence="6" type="primary">LOC115743782</name>
</gene>
<evidence type="ECO:0000256" key="3">
    <source>
        <dbReference type="ARBA" id="ARBA00022679"/>
    </source>
</evidence>
<dbReference type="PANTHER" id="PTHR11926:SF1374">
    <property type="entry name" value="UDP-GLYCOSYLTRANSFERASE 76F1-RELATED"/>
    <property type="match status" value="1"/>
</dbReference>
<keyword evidence="4" id="KW-0175">Coiled coil</keyword>
<protein>
    <submittedName>
        <fullName evidence="6">UDP-glycosyltransferase 76F1-like isoform X1</fullName>
    </submittedName>
</protein>
<keyword evidence="2" id="KW-0328">Glycosyltransferase</keyword>